<reference evidence="1 2" key="1">
    <citation type="submission" date="2024-01" db="EMBL/GenBank/DDBJ databases">
        <title>The genomes of 5 underutilized Papilionoideae crops provide insights into root nodulation and disease resistanc.</title>
        <authorList>
            <person name="Jiang F."/>
        </authorList>
    </citation>
    <scope>NUCLEOTIDE SEQUENCE [LARGE SCALE GENOMIC DNA]</scope>
    <source>
        <strain evidence="1">LVBAO_FW01</strain>
        <tissue evidence="1">Leaves</tissue>
    </source>
</reference>
<dbReference type="Proteomes" id="UP001367508">
    <property type="component" value="Unassembled WGS sequence"/>
</dbReference>
<accession>A0AAN9QPZ7</accession>
<organism evidence="1 2">
    <name type="scientific">Canavalia gladiata</name>
    <name type="common">Sword bean</name>
    <name type="synonym">Dolichos gladiatus</name>
    <dbReference type="NCBI Taxonomy" id="3824"/>
    <lineage>
        <taxon>Eukaryota</taxon>
        <taxon>Viridiplantae</taxon>
        <taxon>Streptophyta</taxon>
        <taxon>Embryophyta</taxon>
        <taxon>Tracheophyta</taxon>
        <taxon>Spermatophyta</taxon>
        <taxon>Magnoliopsida</taxon>
        <taxon>eudicotyledons</taxon>
        <taxon>Gunneridae</taxon>
        <taxon>Pentapetalae</taxon>
        <taxon>rosids</taxon>
        <taxon>fabids</taxon>
        <taxon>Fabales</taxon>
        <taxon>Fabaceae</taxon>
        <taxon>Papilionoideae</taxon>
        <taxon>50 kb inversion clade</taxon>
        <taxon>NPAAA clade</taxon>
        <taxon>indigoferoid/millettioid clade</taxon>
        <taxon>Phaseoleae</taxon>
        <taxon>Canavalia</taxon>
    </lineage>
</organism>
<sequence length="109" mass="12455">MFGEAISMHIHVKETTSRACFLAVSNQASTKPLGLFYYHEFMRKSSQLRVFTSSCPLLPTELGLSLIILDFNSRKIRDGSFVSRPCVGNPELEWAFCYMLAVLSWWEDV</sequence>
<proteinExistence type="predicted"/>
<dbReference type="EMBL" id="JAYMYQ010000004">
    <property type="protein sequence ID" value="KAK7339183.1"/>
    <property type="molecule type" value="Genomic_DNA"/>
</dbReference>
<protein>
    <submittedName>
        <fullName evidence="1">Uncharacterized protein</fullName>
    </submittedName>
</protein>
<evidence type="ECO:0000313" key="2">
    <source>
        <dbReference type="Proteomes" id="UP001367508"/>
    </source>
</evidence>
<keyword evidence="2" id="KW-1185">Reference proteome</keyword>
<evidence type="ECO:0000313" key="1">
    <source>
        <dbReference type="EMBL" id="KAK7339183.1"/>
    </source>
</evidence>
<name>A0AAN9QPZ7_CANGL</name>
<gene>
    <name evidence="1" type="ORF">VNO77_19836</name>
</gene>
<dbReference type="AlphaFoldDB" id="A0AAN9QPZ7"/>
<comment type="caution">
    <text evidence="1">The sequence shown here is derived from an EMBL/GenBank/DDBJ whole genome shotgun (WGS) entry which is preliminary data.</text>
</comment>